<dbReference type="InterPro" id="IPR031310">
    <property type="entry name" value="Ribosomal_uL5_N"/>
</dbReference>
<dbReference type="EMBL" id="VSSQ01000025">
    <property type="protein sequence ID" value="MPL64616.1"/>
    <property type="molecule type" value="Genomic_DNA"/>
</dbReference>
<dbReference type="GO" id="GO:1990904">
    <property type="term" value="C:ribonucleoprotein complex"/>
    <property type="evidence" value="ECO:0007669"/>
    <property type="project" value="UniProtKB-KW"/>
</dbReference>
<evidence type="ECO:0000256" key="2">
    <source>
        <dbReference type="ARBA" id="ARBA00022980"/>
    </source>
</evidence>
<comment type="caution">
    <text evidence="7">The sequence shown here is derived from an EMBL/GenBank/DDBJ whole genome shotgun (WGS) entry which is preliminary data.</text>
</comment>
<sequence length="236" mass="26007">MAEPKDKNAMNPETSAAPVEKAAKSAKPKAPAAKQASKSAPAKAESKEEAKKDQIKIPPRLKTIYREKIVPELFKEMGYDSLMQVPRLVKIVVSMGVGEAKENKKLLDAAIADLGIITGQHAVKTKARKSIATFKIRQGQEIGARVTLRGDYMWEFLDRLMNVALPRVKDFRGVNANAFDGHGNYSLGLNEQIIFPEIDFDKIEKVMGLNIAIVTTAKTDKEAKSLLGMLGMPFRK</sequence>
<keyword evidence="3" id="KW-0687">Ribonucleoprotein</keyword>
<gene>
    <name evidence="7" type="ORF">SDC9_10271</name>
</gene>
<evidence type="ECO:0000259" key="5">
    <source>
        <dbReference type="Pfam" id="PF00281"/>
    </source>
</evidence>
<dbReference type="FunFam" id="3.30.1440.10:FF:000001">
    <property type="entry name" value="50S ribosomal protein L5"/>
    <property type="match status" value="1"/>
</dbReference>
<evidence type="ECO:0000256" key="1">
    <source>
        <dbReference type="ARBA" id="ARBA00008553"/>
    </source>
</evidence>
<keyword evidence="2" id="KW-0689">Ribosomal protein</keyword>
<evidence type="ECO:0000259" key="6">
    <source>
        <dbReference type="Pfam" id="PF00673"/>
    </source>
</evidence>
<organism evidence="7">
    <name type="scientific">bioreactor metagenome</name>
    <dbReference type="NCBI Taxonomy" id="1076179"/>
    <lineage>
        <taxon>unclassified sequences</taxon>
        <taxon>metagenomes</taxon>
        <taxon>ecological metagenomes</taxon>
    </lineage>
</organism>
<comment type="similarity">
    <text evidence="1">Belongs to the universal ribosomal protein uL5 family.</text>
</comment>
<dbReference type="PANTHER" id="PTHR11994">
    <property type="entry name" value="60S RIBOSOMAL PROTEIN L11-RELATED"/>
    <property type="match status" value="1"/>
</dbReference>
<dbReference type="SUPFAM" id="SSF55282">
    <property type="entry name" value="RL5-like"/>
    <property type="match status" value="1"/>
</dbReference>
<feature type="compositionally biased region" description="Low complexity" evidence="4">
    <location>
        <begin position="28"/>
        <end position="43"/>
    </location>
</feature>
<dbReference type="Pfam" id="PF00673">
    <property type="entry name" value="Ribosomal_L5_C"/>
    <property type="match status" value="1"/>
</dbReference>
<evidence type="ECO:0008006" key="8">
    <source>
        <dbReference type="Google" id="ProtNLM"/>
    </source>
</evidence>
<dbReference type="NCBIfam" id="NF000585">
    <property type="entry name" value="PRK00010.1"/>
    <property type="match status" value="1"/>
</dbReference>
<name>A0A644TCG6_9ZZZZ</name>
<dbReference type="HAMAP" id="MF_01333_B">
    <property type="entry name" value="Ribosomal_uL5_B"/>
    <property type="match status" value="1"/>
</dbReference>
<dbReference type="AlphaFoldDB" id="A0A644TCG6"/>
<dbReference type="GO" id="GO:0005840">
    <property type="term" value="C:ribosome"/>
    <property type="evidence" value="ECO:0007669"/>
    <property type="project" value="UniProtKB-KW"/>
</dbReference>
<dbReference type="InterPro" id="IPR002132">
    <property type="entry name" value="Ribosomal_uL5"/>
</dbReference>
<accession>A0A644TCG6</accession>
<dbReference type="GO" id="GO:0006412">
    <property type="term" value="P:translation"/>
    <property type="evidence" value="ECO:0007669"/>
    <property type="project" value="InterPro"/>
</dbReference>
<feature type="domain" description="Large ribosomal subunit protein uL5 N-terminal" evidence="5">
    <location>
        <begin position="82"/>
        <end position="137"/>
    </location>
</feature>
<feature type="compositionally biased region" description="Basic and acidic residues" evidence="4">
    <location>
        <begin position="44"/>
        <end position="55"/>
    </location>
</feature>
<dbReference type="InterPro" id="IPR020930">
    <property type="entry name" value="Ribosomal_uL5_bac-type"/>
</dbReference>
<dbReference type="PROSITE" id="PS00358">
    <property type="entry name" value="RIBOSOMAL_L5"/>
    <property type="match status" value="1"/>
</dbReference>
<reference evidence="7" key="1">
    <citation type="submission" date="2019-08" db="EMBL/GenBank/DDBJ databases">
        <authorList>
            <person name="Kucharzyk K."/>
            <person name="Murdoch R.W."/>
            <person name="Higgins S."/>
            <person name="Loffler F."/>
        </authorList>
    </citation>
    <scope>NUCLEOTIDE SEQUENCE</scope>
</reference>
<dbReference type="InterPro" id="IPR022803">
    <property type="entry name" value="Ribosomal_uL5_dom_sf"/>
</dbReference>
<dbReference type="InterPro" id="IPR031309">
    <property type="entry name" value="Ribosomal_uL5_C"/>
</dbReference>
<dbReference type="Pfam" id="PF00281">
    <property type="entry name" value="Ribosomal_L5"/>
    <property type="match status" value="1"/>
</dbReference>
<dbReference type="GO" id="GO:0003735">
    <property type="term" value="F:structural constituent of ribosome"/>
    <property type="evidence" value="ECO:0007669"/>
    <property type="project" value="InterPro"/>
</dbReference>
<dbReference type="InterPro" id="IPR020929">
    <property type="entry name" value="Ribosomal_uL5_CS"/>
</dbReference>
<evidence type="ECO:0000256" key="3">
    <source>
        <dbReference type="ARBA" id="ARBA00023274"/>
    </source>
</evidence>
<protein>
    <recommendedName>
        <fullName evidence="8">50S ribosomal protein L5</fullName>
    </recommendedName>
</protein>
<proteinExistence type="inferred from homology"/>
<evidence type="ECO:0000313" key="7">
    <source>
        <dbReference type="EMBL" id="MPL64616.1"/>
    </source>
</evidence>
<dbReference type="Gene3D" id="3.30.1440.10">
    <property type="match status" value="1"/>
</dbReference>
<feature type="domain" description="Large ribosomal subunit protein uL5 C-terminal" evidence="6">
    <location>
        <begin position="141"/>
        <end position="234"/>
    </location>
</feature>
<feature type="region of interest" description="Disordered" evidence="4">
    <location>
        <begin position="1"/>
        <end position="55"/>
    </location>
</feature>
<evidence type="ECO:0000256" key="4">
    <source>
        <dbReference type="SAM" id="MobiDB-lite"/>
    </source>
</evidence>